<dbReference type="EMBL" id="DRZI01000321">
    <property type="protein sequence ID" value="HHP82482.1"/>
    <property type="molecule type" value="Genomic_DNA"/>
</dbReference>
<dbReference type="AlphaFoldDB" id="A0A7C5XLF3"/>
<keyword evidence="1" id="KW-0812">Transmembrane</keyword>
<protein>
    <recommendedName>
        <fullName evidence="3">CARDB domain-containing protein</fullName>
    </recommendedName>
</protein>
<comment type="caution">
    <text evidence="2">The sequence shown here is derived from an EMBL/GenBank/DDBJ whole genome shotgun (WGS) entry which is preliminary data.</text>
</comment>
<sequence length="511" mass="57816">MKKRDVGKFMVLLVLVSIPFIEISLFKASISVNAEYSFYTFVISDWHRWVIGVNISVPKICEVGSYINLIASIKVFERGEGIRLVITNLEASISNVTVSRYVGIFHNEGEAKHGILLKIPLTSSKYSSMPPSTIESDSISISLQGYVEDVNGNRNEVRYSYSIPILLISSPSILMVYMDSMSMNPGNILTIEVKNFDILPLHKVSLALYINSEIYKVYNVDVIQPNESRTFREFLNLGPGIHTVTIKTNFTTSYGINRQHVASTQIIVKSEPKIRIYTNTSSTTFSMPIDIKGYIEPRNTYGVILEYSLNGIEWASIASIESNNSGEFTYIWRPIATGSIFLRARTLETELYREGKSNEVILNIERVKPKITISSDKTELNVGDSTKILVRIEPPMRINVKMLYRVSEEDRWNTYTAFSVDETGSASIPTQFFAKPGRYIFKAVVDETNITRYSESNEVTITVKVATPKTETSMPYQEPFEQQRFRNILIVFIALAALIAAILLFIGRRRP</sequence>
<keyword evidence="1" id="KW-1133">Transmembrane helix</keyword>
<evidence type="ECO:0008006" key="3">
    <source>
        <dbReference type="Google" id="ProtNLM"/>
    </source>
</evidence>
<evidence type="ECO:0000256" key="1">
    <source>
        <dbReference type="SAM" id="Phobius"/>
    </source>
</evidence>
<accession>A0A7C5XLF3</accession>
<name>A0A7C5XLF3_9CREN</name>
<proteinExistence type="predicted"/>
<feature type="transmembrane region" description="Helical" evidence="1">
    <location>
        <begin position="488"/>
        <end position="506"/>
    </location>
</feature>
<evidence type="ECO:0000313" key="2">
    <source>
        <dbReference type="EMBL" id="HHP82482.1"/>
    </source>
</evidence>
<organism evidence="2">
    <name type="scientific">Ignisphaera aggregans</name>
    <dbReference type="NCBI Taxonomy" id="334771"/>
    <lineage>
        <taxon>Archaea</taxon>
        <taxon>Thermoproteota</taxon>
        <taxon>Thermoprotei</taxon>
        <taxon>Desulfurococcales</taxon>
        <taxon>Desulfurococcaceae</taxon>
        <taxon>Ignisphaera</taxon>
    </lineage>
</organism>
<keyword evidence="1" id="KW-0472">Membrane</keyword>
<reference evidence="2" key="1">
    <citation type="journal article" date="2020" name="mSystems">
        <title>Genome- and Community-Level Interaction Insights into Carbon Utilization and Element Cycling Functions of Hydrothermarchaeota in Hydrothermal Sediment.</title>
        <authorList>
            <person name="Zhou Z."/>
            <person name="Liu Y."/>
            <person name="Xu W."/>
            <person name="Pan J."/>
            <person name="Luo Z.H."/>
            <person name="Li M."/>
        </authorList>
    </citation>
    <scope>NUCLEOTIDE SEQUENCE [LARGE SCALE GENOMIC DNA]</scope>
    <source>
        <strain evidence="2">SpSt-1121</strain>
    </source>
</reference>
<gene>
    <name evidence="2" type="ORF">ENM84_07445</name>
</gene>